<comment type="similarity">
    <text evidence="2">In the C-terminal section; belongs to the class-I pyridoxal-phosphate-dependent aminotransferase family.</text>
</comment>
<evidence type="ECO:0000256" key="7">
    <source>
        <dbReference type="ARBA" id="ARBA00022898"/>
    </source>
</evidence>
<evidence type="ECO:0000256" key="6">
    <source>
        <dbReference type="ARBA" id="ARBA00022679"/>
    </source>
</evidence>
<dbReference type="InterPro" id="IPR015424">
    <property type="entry name" value="PyrdxlP-dep_Trfase"/>
</dbReference>
<evidence type="ECO:0000256" key="8">
    <source>
        <dbReference type="ARBA" id="ARBA00023015"/>
    </source>
</evidence>
<evidence type="ECO:0000259" key="11">
    <source>
        <dbReference type="PROSITE" id="PS50949"/>
    </source>
</evidence>
<evidence type="ECO:0000313" key="13">
    <source>
        <dbReference type="Proteomes" id="UP000432715"/>
    </source>
</evidence>
<dbReference type="CDD" id="cd07377">
    <property type="entry name" value="WHTH_GntR"/>
    <property type="match status" value="1"/>
</dbReference>
<gene>
    <name evidence="12" type="ORF">F8154_13675</name>
</gene>
<dbReference type="Gene3D" id="1.10.10.10">
    <property type="entry name" value="Winged helix-like DNA-binding domain superfamily/Winged helix DNA-binding domain"/>
    <property type="match status" value="1"/>
</dbReference>
<dbReference type="CDD" id="cd00609">
    <property type="entry name" value="AAT_like"/>
    <property type="match status" value="1"/>
</dbReference>
<dbReference type="PROSITE" id="PS50949">
    <property type="entry name" value="HTH_GNTR"/>
    <property type="match status" value="1"/>
</dbReference>
<comment type="similarity">
    <text evidence="3">Belongs to the class-I pyridoxal-phosphate-dependent aminotransferase family.</text>
</comment>
<dbReference type="Pfam" id="PF00392">
    <property type="entry name" value="GntR"/>
    <property type="match status" value="1"/>
</dbReference>
<evidence type="ECO:0000256" key="10">
    <source>
        <dbReference type="ARBA" id="ARBA00023163"/>
    </source>
</evidence>
<comment type="subunit">
    <text evidence="4">Homodimer.</text>
</comment>
<keyword evidence="5 12" id="KW-0032">Aminotransferase</keyword>
<dbReference type="PANTHER" id="PTHR46577">
    <property type="entry name" value="HTH-TYPE TRANSCRIPTIONAL REGULATORY PROTEIN GABR"/>
    <property type="match status" value="1"/>
</dbReference>
<keyword evidence="6 12" id="KW-0808">Transferase</keyword>
<protein>
    <submittedName>
        <fullName evidence="12">PLP-dependent aminotransferase family protein</fullName>
    </submittedName>
</protein>
<dbReference type="SMART" id="SM00345">
    <property type="entry name" value="HTH_GNTR"/>
    <property type="match status" value="1"/>
</dbReference>
<dbReference type="FunFam" id="3.40.640.10:FF:000053">
    <property type="entry name" value="Aminotransferase, class I"/>
    <property type="match status" value="1"/>
</dbReference>
<dbReference type="RefSeq" id="WP_151862179.1">
    <property type="nucleotide sequence ID" value="NZ_WBZC01000064.1"/>
</dbReference>
<proteinExistence type="inferred from homology"/>
<dbReference type="GO" id="GO:0003677">
    <property type="term" value="F:DNA binding"/>
    <property type="evidence" value="ECO:0007669"/>
    <property type="project" value="UniProtKB-KW"/>
</dbReference>
<dbReference type="InterPro" id="IPR036390">
    <property type="entry name" value="WH_DNA-bd_sf"/>
</dbReference>
<name>A0A6I0EVX8_9FIRM</name>
<keyword evidence="8" id="KW-0805">Transcription regulation</keyword>
<sequence length="501" mass="57226">MDISKLIVNTQLNDSSPYYLQIATIIKAKIDDGSLTVGDKLPSERELALLFKVSRTTAINAYRHLEKLSYIHIRKGSGTYVRDKYALQVKSTEIPWPQLLKPYIQPSMATLMSELLVNNVGDDKISLDAGMPDPNYYPINVFNKLQVDFFPKLNPRDFGHIPVHGYQPLRHTITEMLGSEGVKCHCDDVIILSGSQQGLYLSARVLIEPGDYVIIQAPTYLGAIQVFQSLGARILSLPEGNSFPFEILEDYLTRYRPKLMYCIPSFHNPNGNTITIEDRKRLIQLAARYRLAILEDDPYSKLYYEDIPPLSLKALDTYGGVIYMSTFSKILMPGLRLGYMVAQPAFINRIILEKQYVDLHSSNISQWLLNLFITEGYLEKHLKKMRTIYKNRRNAMAEYLSYSLKAKLSFQVPKGGFYMWCKINERFSSTKLLQEALKVGVSFIPGEGFYSTSENNQELRLCFSQHNQKTIIEGISRLEKATGRLSKFKLSNPKRNVKPII</sequence>
<keyword evidence="7" id="KW-0663">Pyridoxal phosphate</keyword>
<evidence type="ECO:0000256" key="1">
    <source>
        <dbReference type="ARBA" id="ARBA00001933"/>
    </source>
</evidence>
<evidence type="ECO:0000256" key="3">
    <source>
        <dbReference type="ARBA" id="ARBA00007441"/>
    </source>
</evidence>
<dbReference type="InterPro" id="IPR015421">
    <property type="entry name" value="PyrdxlP-dep_Trfase_major"/>
</dbReference>
<dbReference type="Proteomes" id="UP000432715">
    <property type="component" value="Unassembled WGS sequence"/>
</dbReference>
<dbReference type="GO" id="GO:0008483">
    <property type="term" value="F:transaminase activity"/>
    <property type="evidence" value="ECO:0007669"/>
    <property type="project" value="UniProtKB-KW"/>
</dbReference>
<dbReference type="PANTHER" id="PTHR46577:SF2">
    <property type="entry name" value="TRANSCRIPTIONAL REGULATORY PROTEIN"/>
    <property type="match status" value="1"/>
</dbReference>
<dbReference type="InterPro" id="IPR015422">
    <property type="entry name" value="PyrdxlP-dep_Trfase_small"/>
</dbReference>
<dbReference type="Gene3D" id="3.40.640.10">
    <property type="entry name" value="Type I PLP-dependent aspartate aminotransferase-like (Major domain)"/>
    <property type="match status" value="1"/>
</dbReference>
<evidence type="ECO:0000256" key="2">
    <source>
        <dbReference type="ARBA" id="ARBA00005384"/>
    </source>
</evidence>
<dbReference type="InterPro" id="IPR004839">
    <property type="entry name" value="Aminotransferase_I/II_large"/>
</dbReference>
<dbReference type="OrthoDB" id="9802328at2"/>
<evidence type="ECO:0000256" key="4">
    <source>
        <dbReference type="ARBA" id="ARBA00011738"/>
    </source>
</evidence>
<comment type="cofactor">
    <cofactor evidence="1">
        <name>pyridoxal 5'-phosphate</name>
        <dbReference type="ChEBI" id="CHEBI:597326"/>
    </cofactor>
</comment>
<organism evidence="12 13">
    <name type="scientific">Alkaliphilus pronyensis</name>
    <dbReference type="NCBI Taxonomy" id="1482732"/>
    <lineage>
        <taxon>Bacteria</taxon>
        <taxon>Bacillati</taxon>
        <taxon>Bacillota</taxon>
        <taxon>Clostridia</taxon>
        <taxon>Peptostreptococcales</taxon>
        <taxon>Natronincolaceae</taxon>
        <taxon>Alkaliphilus</taxon>
    </lineage>
</organism>
<evidence type="ECO:0000256" key="9">
    <source>
        <dbReference type="ARBA" id="ARBA00023125"/>
    </source>
</evidence>
<keyword evidence="10" id="KW-0804">Transcription</keyword>
<keyword evidence="13" id="KW-1185">Reference proteome</keyword>
<dbReference type="EMBL" id="WBZC01000064">
    <property type="protein sequence ID" value="KAB3530673.1"/>
    <property type="molecule type" value="Genomic_DNA"/>
</dbReference>
<feature type="domain" description="HTH gntR-type" evidence="11">
    <location>
        <begin position="16"/>
        <end position="84"/>
    </location>
</feature>
<dbReference type="SUPFAM" id="SSF46785">
    <property type="entry name" value="Winged helix' DNA-binding domain"/>
    <property type="match status" value="1"/>
</dbReference>
<comment type="caution">
    <text evidence="12">The sequence shown here is derived from an EMBL/GenBank/DDBJ whole genome shotgun (WGS) entry which is preliminary data.</text>
</comment>
<dbReference type="AlphaFoldDB" id="A0A6I0EVX8"/>
<dbReference type="InterPro" id="IPR051446">
    <property type="entry name" value="HTH_trans_reg/aminotransferase"/>
</dbReference>
<keyword evidence="9" id="KW-0238">DNA-binding</keyword>
<dbReference type="Gene3D" id="3.90.1150.10">
    <property type="entry name" value="Aspartate Aminotransferase, domain 1"/>
    <property type="match status" value="1"/>
</dbReference>
<dbReference type="InterPro" id="IPR036388">
    <property type="entry name" value="WH-like_DNA-bd_sf"/>
</dbReference>
<evidence type="ECO:0000313" key="12">
    <source>
        <dbReference type="EMBL" id="KAB3530673.1"/>
    </source>
</evidence>
<dbReference type="InterPro" id="IPR000524">
    <property type="entry name" value="Tscrpt_reg_HTH_GntR"/>
</dbReference>
<dbReference type="SUPFAM" id="SSF53383">
    <property type="entry name" value="PLP-dependent transferases"/>
    <property type="match status" value="1"/>
</dbReference>
<reference evidence="12 13" key="1">
    <citation type="submission" date="2019-10" db="EMBL/GenBank/DDBJ databases">
        <title>Alkaliphilus serpentinus sp. nov. and Alkaliphilus pronyensis sp. nov., two novel anaerobic alkaliphilic species isolated from the serpentinized-hosted hydrothermal field of the Prony Bay (New Caledonia).</title>
        <authorList>
            <person name="Postec A."/>
        </authorList>
    </citation>
    <scope>NUCLEOTIDE SEQUENCE [LARGE SCALE GENOMIC DNA]</scope>
    <source>
        <strain evidence="12 13">LacV</strain>
    </source>
</reference>
<accession>A0A6I0EVX8</accession>
<dbReference type="GO" id="GO:0030170">
    <property type="term" value="F:pyridoxal phosphate binding"/>
    <property type="evidence" value="ECO:0007669"/>
    <property type="project" value="InterPro"/>
</dbReference>
<dbReference type="Pfam" id="PF00155">
    <property type="entry name" value="Aminotran_1_2"/>
    <property type="match status" value="1"/>
</dbReference>
<dbReference type="GO" id="GO:0003700">
    <property type="term" value="F:DNA-binding transcription factor activity"/>
    <property type="evidence" value="ECO:0007669"/>
    <property type="project" value="InterPro"/>
</dbReference>
<evidence type="ECO:0000256" key="5">
    <source>
        <dbReference type="ARBA" id="ARBA00022576"/>
    </source>
</evidence>